<name>A0ABX8EDB6_9ACTN</name>
<evidence type="ECO:0000256" key="2">
    <source>
        <dbReference type="ARBA" id="ARBA00022475"/>
    </source>
</evidence>
<dbReference type="EMBL" id="CP075371">
    <property type="protein sequence ID" value="QVT78420.1"/>
    <property type="molecule type" value="Genomic_DNA"/>
</dbReference>
<sequence length="429" mass="45724">MWRAVAMAATVLQSIVLARVLGAEVFGGFSFAISTISIVALLVSLGLDQLFMRDLSAVDPDRAEGRERVVGVLALSATVVAPGCVFVAAVGVALLVMSSEPTRDANPYIYPLVVVLVTLPILMLRKFAEAGILAVKRPVLSFVGSNLIFPTMISVGVVLAERFVRVGPLTISAVYAVALFASAAFAVLVLRPELVRRLRAGRGPVLSRVPLRSTLRTSASLALVGSGFLISQNLDVILTGVFATPGDVATVRIVSRLGEMIAIFRVITLLQYKPYLAKAGMAGDWPTLERLMAKMTRTYVLTGAPLMVVAFALSSQILSLWGPDFAESEWTFRVYMLGVFVMLLGGPAATALSLSGHEKWAVRSLWTSVAVGAAGNCILIPMYGAFGCALASLASMIVLAWTSNRWARTRMGVNATVFTAFRRSPPAIS</sequence>
<accession>A0ABX8EDB6</accession>
<evidence type="ECO:0000256" key="7">
    <source>
        <dbReference type="ARBA" id="ARBA00023136"/>
    </source>
</evidence>
<keyword evidence="5" id="KW-0573">Peptidoglycan synthesis</keyword>
<feature type="transmembrane region" description="Helical" evidence="8">
    <location>
        <begin position="72"/>
        <end position="96"/>
    </location>
</feature>
<dbReference type="InterPro" id="IPR004268">
    <property type="entry name" value="MurJ"/>
</dbReference>
<evidence type="ECO:0000256" key="8">
    <source>
        <dbReference type="SAM" id="Phobius"/>
    </source>
</evidence>
<keyword evidence="2" id="KW-1003">Cell membrane</keyword>
<evidence type="ECO:0000256" key="1">
    <source>
        <dbReference type="ARBA" id="ARBA00004651"/>
    </source>
</evidence>
<dbReference type="Proteomes" id="UP000679307">
    <property type="component" value="Chromosome"/>
</dbReference>
<keyword evidence="4" id="KW-0133">Cell shape</keyword>
<evidence type="ECO:0008006" key="11">
    <source>
        <dbReference type="Google" id="ProtNLM"/>
    </source>
</evidence>
<feature type="transmembrane region" description="Helical" evidence="8">
    <location>
        <begin position="299"/>
        <end position="322"/>
    </location>
</feature>
<evidence type="ECO:0000256" key="5">
    <source>
        <dbReference type="ARBA" id="ARBA00022984"/>
    </source>
</evidence>
<keyword evidence="10" id="KW-1185">Reference proteome</keyword>
<keyword evidence="3 8" id="KW-0812">Transmembrane</keyword>
<keyword evidence="7 8" id="KW-0472">Membrane</keyword>
<protein>
    <recommendedName>
        <fullName evidence="11">Polysaccharide biosynthesis protein C-terminal domain-containing protein</fullName>
    </recommendedName>
</protein>
<evidence type="ECO:0000256" key="4">
    <source>
        <dbReference type="ARBA" id="ARBA00022960"/>
    </source>
</evidence>
<evidence type="ECO:0000256" key="3">
    <source>
        <dbReference type="ARBA" id="ARBA00022692"/>
    </source>
</evidence>
<proteinExistence type="predicted"/>
<organism evidence="9 10">
    <name type="scientific">Nocardioides aquaticus</name>
    <dbReference type="NCBI Taxonomy" id="160826"/>
    <lineage>
        <taxon>Bacteria</taxon>
        <taxon>Bacillati</taxon>
        <taxon>Actinomycetota</taxon>
        <taxon>Actinomycetes</taxon>
        <taxon>Propionibacteriales</taxon>
        <taxon>Nocardioidaceae</taxon>
        <taxon>Nocardioides</taxon>
    </lineage>
</organism>
<evidence type="ECO:0000313" key="9">
    <source>
        <dbReference type="EMBL" id="QVT78420.1"/>
    </source>
</evidence>
<evidence type="ECO:0000256" key="6">
    <source>
        <dbReference type="ARBA" id="ARBA00022989"/>
    </source>
</evidence>
<feature type="transmembrane region" description="Helical" evidence="8">
    <location>
        <begin position="32"/>
        <end position="51"/>
    </location>
</feature>
<comment type="subcellular location">
    <subcellularLocation>
        <location evidence="1">Cell membrane</location>
        <topology evidence="1">Multi-pass membrane protein</topology>
    </subcellularLocation>
</comment>
<dbReference type="PANTHER" id="PTHR30250">
    <property type="entry name" value="PST FAMILY PREDICTED COLANIC ACID TRANSPORTER"/>
    <property type="match status" value="1"/>
</dbReference>
<feature type="transmembrane region" description="Helical" evidence="8">
    <location>
        <begin position="108"/>
        <end position="127"/>
    </location>
</feature>
<dbReference type="PANTHER" id="PTHR30250:SF11">
    <property type="entry name" value="O-ANTIGEN TRANSPORTER-RELATED"/>
    <property type="match status" value="1"/>
</dbReference>
<feature type="transmembrane region" description="Helical" evidence="8">
    <location>
        <begin position="166"/>
        <end position="190"/>
    </location>
</feature>
<gene>
    <name evidence="9" type="ORF">ENKNEFLB_00797</name>
</gene>
<reference evidence="9 10" key="1">
    <citation type="submission" date="2021-05" db="EMBL/GenBank/DDBJ databases">
        <title>Complete genome of Nocardioides aquaticus KCTC 9944T isolated from meromictic and hypersaline Ekho Lake, Antarctica.</title>
        <authorList>
            <person name="Hwang K."/>
            <person name="Kim K.M."/>
            <person name="Choe H."/>
        </authorList>
    </citation>
    <scope>NUCLEOTIDE SEQUENCE [LARGE SCALE GENOMIC DNA]</scope>
    <source>
        <strain evidence="9 10">KCTC 9944</strain>
    </source>
</reference>
<feature type="transmembrane region" description="Helical" evidence="8">
    <location>
        <begin position="382"/>
        <end position="401"/>
    </location>
</feature>
<dbReference type="Pfam" id="PF03023">
    <property type="entry name" value="MurJ"/>
    <property type="match status" value="1"/>
</dbReference>
<keyword evidence="6 8" id="KW-1133">Transmembrane helix</keyword>
<dbReference type="InterPro" id="IPR050833">
    <property type="entry name" value="Poly_Biosynth_Transport"/>
</dbReference>
<feature type="transmembrane region" description="Helical" evidence="8">
    <location>
        <begin position="334"/>
        <end position="353"/>
    </location>
</feature>
<evidence type="ECO:0000313" key="10">
    <source>
        <dbReference type="Proteomes" id="UP000679307"/>
    </source>
</evidence>
<feature type="transmembrane region" description="Helical" evidence="8">
    <location>
        <begin position="139"/>
        <end position="160"/>
    </location>
</feature>